<dbReference type="GO" id="GO:0016787">
    <property type="term" value="F:hydrolase activity"/>
    <property type="evidence" value="ECO:0007669"/>
    <property type="project" value="UniProtKB-KW"/>
</dbReference>
<keyword evidence="1 3" id="KW-0378">Hydrolase</keyword>
<organism evidence="3 4">
    <name type="scientific">Nocardioides mangrovicus</name>
    <dbReference type="NCBI Taxonomy" id="2478913"/>
    <lineage>
        <taxon>Bacteria</taxon>
        <taxon>Bacillati</taxon>
        <taxon>Actinomycetota</taxon>
        <taxon>Actinomycetes</taxon>
        <taxon>Propionibacteriales</taxon>
        <taxon>Nocardioidaceae</taxon>
        <taxon>Nocardioides</taxon>
    </lineage>
</organism>
<name>A0A3L8P4E5_9ACTN</name>
<feature type="domain" description="Nudix hydrolase" evidence="2">
    <location>
        <begin position="46"/>
        <end position="184"/>
    </location>
</feature>
<proteinExistence type="predicted"/>
<evidence type="ECO:0000256" key="1">
    <source>
        <dbReference type="ARBA" id="ARBA00022801"/>
    </source>
</evidence>
<dbReference type="InterPro" id="IPR015797">
    <property type="entry name" value="NUDIX_hydrolase-like_dom_sf"/>
</dbReference>
<accession>A0A3L8P4E5</accession>
<protein>
    <submittedName>
        <fullName evidence="3">NUDIX hydrolase</fullName>
    </submittedName>
</protein>
<evidence type="ECO:0000259" key="2">
    <source>
        <dbReference type="PROSITE" id="PS51462"/>
    </source>
</evidence>
<keyword evidence="4" id="KW-1185">Reference proteome</keyword>
<dbReference type="Pfam" id="PF00293">
    <property type="entry name" value="NUDIX"/>
    <property type="match status" value="1"/>
</dbReference>
<dbReference type="Proteomes" id="UP000281708">
    <property type="component" value="Unassembled WGS sequence"/>
</dbReference>
<evidence type="ECO:0000313" key="4">
    <source>
        <dbReference type="Proteomes" id="UP000281708"/>
    </source>
</evidence>
<dbReference type="InterPro" id="IPR000086">
    <property type="entry name" value="NUDIX_hydrolase_dom"/>
</dbReference>
<dbReference type="GO" id="GO:0006753">
    <property type="term" value="P:nucleoside phosphate metabolic process"/>
    <property type="evidence" value="ECO:0007669"/>
    <property type="project" value="TreeGrafter"/>
</dbReference>
<dbReference type="EMBL" id="RDBE01000003">
    <property type="protein sequence ID" value="RLV50280.1"/>
    <property type="molecule type" value="Genomic_DNA"/>
</dbReference>
<dbReference type="PANTHER" id="PTHR11839">
    <property type="entry name" value="UDP/ADP-SUGAR PYROPHOSPHATASE"/>
    <property type="match status" value="1"/>
</dbReference>
<dbReference type="GO" id="GO:0019693">
    <property type="term" value="P:ribose phosphate metabolic process"/>
    <property type="evidence" value="ECO:0007669"/>
    <property type="project" value="TreeGrafter"/>
</dbReference>
<dbReference type="OrthoDB" id="9806150at2"/>
<evidence type="ECO:0000313" key="3">
    <source>
        <dbReference type="EMBL" id="RLV50280.1"/>
    </source>
</evidence>
<dbReference type="SUPFAM" id="SSF55811">
    <property type="entry name" value="Nudix"/>
    <property type="match status" value="1"/>
</dbReference>
<reference evidence="3 4" key="1">
    <citation type="submission" date="2018-10" db="EMBL/GenBank/DDBJ databases">
        <title>Marmoricola sp. 4Q3S-7 whole genome shotgun sequence.</title>
        <authorList>
            <person name="Li F."/>
        </authorList>
    </citation>
    <scope>NUCLEOTIDE SEQUENCE [LARGE SCALE GENOMIC DNA]</scope>
    <source>
        <strain evidence="3 4">4Q3S-7</strain>
    </source>
</reference>
<dbReference type="Gene3D" id="3.90.79.10">
    <property type="entry name" value="Nucleoside Triphosphate Pyrophosphohydrolase"/>
    <property type="match status" value="1"/>
</dbReference>
<dbReference type="PROSITE" id="PS51462">
    <property type="entry name" value="NUDIX"/>
    <property type="match status" value="1"/>
</dbReference>
<sequence>MVGDEPGSWPVAESTDLHRDHWVLALRADRITAPSGGDPFRRLVVELPGAVMILAVDAEDRVVVLRQYRHPVGARLVELPAGLLDVAGEDPEDAARRELREEAGLAAEHWEHLLTVYPSPGISSETHAIYLATGLSEVGRGDFVVEHEEAEMSVERVPFDDLVDAVLDGRVRDAPLAVGLLAYQVRRARE</sequence>
<dbReference type="PANTHER" id="PTHR11839:SF31">
    <property type="entry name" value="ADP-RIBOSE PYROPHOSPHATASE"/>
    <property type="match status" value="1"/>
</dbReference>
<dbReference type="GO" id="GO:0005829">
    <property type="term" value="C:cytosol"/>
    <property type="evidence" value="ECO:0007669"/>
    <property type="project" value="TreeGrafter"/>
</dbReference>
<comment type="caution">
    <text evidence="3">The sequence shown here is derived from an EMBL/GenBank/DDBJ whole genome shotgun (WGS) entry which is preliminary data.</text>
</comment>
<gene>
    <name evidence="3" type="ORF">D9V37_05030</name>
</gene>
<dbReference type="AlphaFoldDB" id="A0A3L8P4E5"/>